<evidence type="ECO:0000313" key="1">
    <source>
        <dbReference type="EMBL" id="KAL3624917.1"/>
    </source>
</evidence>
<proteinExistence type="predicted"/>
<dbReference type="Proteomes" id="UP001632038">
    <property type="component" value="Unassembled WGS sequence"/>
</dbReference>
<sequence length="97" mass="11099">MEPILSLSLFPADFSIKDKSKKWVRIFSVFDKVVKALGKILEQKQRFTTCMRCVPFGVRIMKRLASNLDELQDSSAPVALPPVLYKPLEKKEENDSL</sequence>
<keyword evidence="2" id="KW-1185">Reference proteome</keyword>
<comment type="caution">
    <text evidence="1">The sequence shown here is derived from an EMBL/GenBank/DDBJ whole genome shotgun (WGS) entry which is preliminary data.</text>
</comment>
<reference evidence="2" key="1">
    <citation type="journal article" date="2024" name="IScience">
        <title>Strigolactones Initiate the Formation of Haustorium-like Structures in Castilleja.</title>
        <authorList>
            <person name="Buerger M."/>
            <person name="Peterson D."/>
            <person name="Chory J."/>
        </authorList>
    </citation>
    <scope>NUCLEOTIDE SEQUENCE [LARGE SCALE GENOMIC DNA]</scope>
</reference>
<gene>
    <name evidence="1" type="ORF">CASFOL_031585</name>
</gene>
<name>A0ABD3C829_9LAMI</name>
<organism evidence="1 2">
    <name type="scientific">Castilleja foliolosa</name>
    <dbReference type="NCBI Taxonomy" id="1961234"/>
    <lineage>
        <taxon>Eukaryota</taxon>
        <taxon>Viridiplantae</taxon>
        <taxon>Streptophyta</taxon>
        <taxon>Embryophyta</taxon>
        <taxon>Tracheophyta</taxon>
        <taxon>Spermatophyta</taxon>
        <taxon>Magnoliopsida</taxon>
        <taxon>eudicotyledons</taxon>
        <taxon>Gunneridae</taxon>
        <taxon>Pentapetalae</taxon>
        <taxon>asterids</taxon>
        <taxon>lamiids</taxon>
        <taxon>Lamiales</taxon>
        <taxon>Orobanchaceae</taxon>
        <taxon>Pedicularideae</taxon>
        <taxon>Castillejinae</taxon>
        <taxon>Castilleja</taxon>
    </lineage>
</organism>
<accession>A0ABD3C829</accession>
<evidence type="ECO:0000313" key="2">
    <source>
        <dbReference type="Proteomes" id="UP001632038"/>
    </source>
</evidence>
<dbReference type="AlphaFoldDB" id="A0ABD3C829"/>
<protein>
    <submittedName>
        <fullName evidence="1">Uncharacterized protein</fullName>
    </submittedName>
</protein>
<dbReference type="EMBL" id="JAVIJP010000053">
    <property type="protein sequence ID" value="KAL3624917.1"/>
    <property type="molecule type" value="Genomic_DNA"/>
</dbReference>